<keyword evidence="1" id="KW-1133">Transmembrane helix</keyword>
<keyword evidence="1" id="KW-0472">Membrane</keyword>
<keyword evidence="1" id="KW-0812">Transmembrane</keyword>
<protein>
    <submittedName>
        <fullName evidence="3">Uncharacterized protein</fullName>
    </submittedName>
</protein>
<accession>A0AB40AB32</accession>
<evidence type="ECO:0000313" key="2">
    <source>
        <dbReference type="Proteomes" id="UP001652628"/>
    </source>
</evidence>
<name>A0AB40AB32_DROSZ</name>
<dbReference type="GeneID" id="118878048"/>
<sequence>MSTISGRAAGKLQNDSWAHCFHFKRKLQLFCESRLSTGGLIKEMANPFRWCLVSQNCVLQINVVLVVVGLIILLDVFGHLYVKTVMFPGLHVYPVAMRKWLFWVRLMTIVSYVLNAILGIRMTRQPTVFKFAGYMLVGCVVLLYTFTIAVTRFMYRRRFEFFVQLMVSQMWIKDCLGKIEVELGCCGRTSAADYQKCSTNRTWASGSCCGEHNCPGCTSKLTEYLWTIEMDVARDNIILSFFLFVALSLMAAHYWRVQF</sequence>
<gene>
    <name evidence="3" type="primary">LOC118878048</name>
</gene>
<evidence type="ECO:0000256" key="1">
    <source>
        <dbReference type="SAM" id="Phobius"/>
    </source>
</evidence>
<feature type="transmembrane region" description="Helical" evidence="1">
    <location>
        <begin position="132"/>
        <end position="155"/>
    </location>
</feature>
<proteinExistence type="predicted"/>
<dbReference type="InterPro" id="IPR008952">
    <property type="entry name" value="Tetraspanin_EC2_sf"/>
</dbReference>
<evidence type="ECO:0000313" key="3">
    <source>
        <dbReference type="RefSeq" id="XP_036675107.3"/>
    </source>
</evidence>
<dbReference type="AlphaFoldDB" id="A0AB40AB32"/>
<feature type="transmembrane region" description="Helical" evidence="1">
    <location>
        <begin position="100"/>
        <end position="120"/>
    </location>
</feature>
<dbReference type="GO" id="GO:0016020">
    <property type="term" value="C:membrane"/>
    <property type="evidence" value="ECO:0007669"/>
    <property type="project" value="InterPro"/>
</dbReference>
<feature type="transmembrane region" description="Helical" evidence="1">
    <location>
        <begin position="237"/>
        <end position="255"/>
    </location>
</feature>
<reference evidence="3" key="1">
    <citation type="submission" date="2025-08" db="UniProtKB">
        <authorList>
            <consortium name="RefSeq"/>
        </authorList>
    </citation>
    <scope>IDENTIFICATION</scope>
</reference>
<keyword evidence="2" id="KW-1185">Reference proteome</keyword>
<dbReference type="RefSeq" id="XP_036675107.3">
    <property type="nucleotide sequence ID" value="XM_036819212.3"/>
</dbReference>
<feature type="transmembrane region" description="Helical" evidence="1">
    <location>
        <begin position="57"/>
        <end position="80"/>
    </location>
</feature>
<organism evidence="2 3">
    <name type="scientific">Drosophila suzukii</name>
    <name type="common">Spotted-wing drosophila fruit fly</name>
    <dbReference type="NCBI Taxonomy" id="28584"/>
    <lineage>
        <taxon>Eukaryota</taxon>
        <taxon>Metazoa</taxon>
        <taxon>Ecdysozoa</taxon>
        <taxon>Arthropoda</taxon>
        <taxon>Hexapoda</taxon>
        <taxon>Insecta</taxon>
        <taxon>Pterygota</taxon>
        <taxon>Neoptera</taxon>
        <taxon>Endopterygota</taxon>
        <taxon>Diptera</taxon>
        <taxon>Brachycera</taxon>
        <taxon>Muscomorpha</taxon>
        <taxon>Ephydroidea</taxon>
        <taxon>Drosophilidae</taxon>
        <taxon>Drosophila</taxon>
        <taxon>Sophophora</taxon>
    </lineage>
</organism>
<dbReference type="SUPFAM" id="SSF48652">
    <property type="entry name" value="Tetraspanin"/>
    <property type="match status" value="1"/>
</dbReference>
<dbReference type="Proteomes" id="UP001652628">
    <property type="component" value="Chromosome 3"/>
</dbReference>